<dbReference type="InterPro" id="IPR011008">
    <property type="entry name" value="Dimeric_a/b-barrel"/>
</dbReference>
<name>A0A1I6LTM1_9RHOB</name>
<feature type="domain" description="DUF3291" evidence="1">
    <location>
        <begin position="5"/>
        <end position="143"/>
    </location>
</feature>
<sequence>MQRHLAEFNFGTLAYPWDDPRIAGFQNAIAQVNAIAERSPGFVWRLSDDDMEATQEDPAGPLADRPNTASTLSVWEDAGSLYRFVTKTLHARIMRGAPDWFVPGDSGFLVCWWVPAGTRPTVAEGMARWQSLQRDGDTEDCFGGRRLKSLSLAV</sequence>
<dbReference type="EMBL" id="FOZM01000001">
    <property type="protein sequence ID" value="SFS06774.1"/>
    <property type="molecule type" value="Genomic_DNA"/>
</dbReference>
<dbReference type="SUPFAM" id="SSF54909">
    <property type="entry name" value="Dimeric alpha+beta barrel"/>
    <property type="match status" value="1"/>
</dbReference>
<proteinExistence type="predicted"/>
<dbReference type="InterPro" id="IPR021708">
    <property type="entry name" value="DUF3291"/>
</dbReference>
<gene>
    <name evidence="2" type="ORF">SAMN05444714_0882</name>
</gene>
<dbReference type="Pfam" id="PF11695">
    <property type="entry name" value="DUF3291"/>
    <property type="match status" value="1"/>
</dbReference>
<evidence type="ECO:0000259" key="1">
    <source>
        <dbReference type="Pfam" id="PF11695"/>
    </source>
</evidence>
<protein>
    <recommendedName>
        <fullName evidence="1">DUF3291 domain-containing protein</fullName>
    </recommendedName>
</protein>
<dbReference type="AlphaFoldDB" id="A0A1I6LTM1"/>
<dbReference type="STRING" id="1123755.SAMN05444714_0882"/>
<accession>A0A1I6LTM1</accession>
<evidence type="ECO:0000313" key="2">
    <source>
        <dbReference type="EMBL" id="SFS06774.1"/>
    </source>
</evidence>
<reference evidence="2" key="1">
    <citation type="submission" date="2016-10" db="EMBL/GenBank/DDBJ databases">
        <authorList>
            <person name="de Groot N.N."/>
        </authorList>
    </citation>
    <scope>NUCLEOTIDE SEQUENCE [LARGE SCALE GENOMIC DNA]</scope>
    <source>
        <strain evidence="2">DSM 29433</strain>
    </source>
</reference>
<dbReference type="RefSeq" id="WP_090204423.1">
    <property type="nucleotide sequence ID" value="NZ_FOZM01000001.1"/>
</dbReference>
<dbReference type="Proteomes" id="UP000198926">
    <property type="component" value="Unassembled WGS sequence"/>
</dbReference>
<evidence type="ECO:0000313" key="3">
    <source>
        <dbReference type="Proteomes" id="UP000198926"/>
    </source>
</evidence>
<organism evidence="2 3">
    <name type="scientific">Yoonia litorea</name>
    <dbReference type="NCBI Taxonomy" id="1123755"/>
    <lineage>
        <taxon>Bacteria</taxon>
        <taxon>Pseudomonadati</taxon>
        <taxon>Pseudomonadota</taxon>
        <taxon>Alphaproteobacteria</taxon>
        <taxon>Rhodobacterales</taxon>
        <taxon>Paracoccaceae</taxon>
        <taxon>Yoonia</taxon>
    </lineage>
</organism>
<dbReference type="OrthoDB" id="2376237at2"/>
<keyword evidence="3" id="KW-1185">Reference proteome</keyword>